<sequence>MLCEVVERHSTLTHAGTGDATPSWVVNGQNKFKSAIKALT</sequence>
<organism evidence="1 2">
    <name type="scientific">Paraglaciecola psychrophila 170</name>
    <dbReference type="NCBI Taxonomy" id="1129794"/>
    <lineage>
        <taxon>Bacteria</taxon>
        <taxon>Pseudomonadati</taxon>
        <taxon>Pseudomonadota</taxon>
        <taxon>Gammaproteobacteria</taxon>
        <taxon>Alteromonadales</taxon>
        <taxon>Alteromonadaceae</taxon>
        <taxon>Paraglaciecola</taxon>
    </lineage>
</organism>
<dbReference type="PATRIC" id="fig|1129794.4.peg.4212"/>
<keyword evidence="2" id="KW-1185">Reference proteome</keyword>
<reference evidence="1 2" key="1">
    <citation type="journal article" date="2013" name="Genome Announc.">
        <title>Complete Genome Sequence of Glaciecola psychrophila Strain 170T.</title>
        <authorList>
            <person name="Yin J."/>
            <person name="Chen J."/>
            <person name="Liu G."/>
            <person name="Yu Y."/>
            <person name="Song L."/>
            <person name="Wang X."/>
            <person name="Qu X."/>
        </authorList>
    </citation>
    <scope>NUCLEOTIDE SEQUENCE [LARGE SCALE GENOMIC DNA]</scope>
    <source>
        <strain evidence="1 2">170</strain>
    </source>
</reference>
<evidence type="ECO:0000313" key="2">
    <source>
        <dbReference type="Proteomes" id="UP000011864"/>
    </source>
</evidence>
<dbReference type="AlphaFoldDB" id="M4RRY4"/>
<accession>M4RRY4</accession>
<evidence type="ECO:0000313" key="1">
    <source>
        <dbReference type="EMBL" id="AGH46336.1"/>
    </source>
</evidence>
<gene>
    <name evidence="1" type="ORF">C427_4231</name>
</gene>
<name>M4RRY4_9ALTE</name>
<dbReference type="STRING" id="1129794.C427_4231"/>
<dbReference type="EMBL" id="CP003837">
    <property type="protein sequence ID" value="AGH46336.1"/>
    <property type="molecule type" value="Genomic_DNA"/>
</dbReference>
<protein>
    <submittedName>
        <fullName evidence="1">Uncharacterized protein</fullName>
    </submittedName>
</protein>
<dbReference type="KEGG" id="gps:C427_4231"/>
<dbReference type="HOGENOM" id="CLU_3293783_0_0_6"/>
<proteinExistence type="predicted"/>
<dbReference type="Proteomes" id="UP000011864">
    <property type="component" value="Chromosome"/>
</dbReference>